<evidence type="ECO:0000313" key="3">
    <source>
        <dbReference type="Proteomes" id="UP001596207"/>
    </source>
</evidence>
<evidence type="ECO:0000256" key="1">
    <source>
        <dbReference type="SAM" id="SignalP"/>
    </source>
</evidence>
<dbReference type="EMBL" id="JBHSQQ010000122">
    <property type="protein sequence ID" value="MFC5943606.1"/>
    <property type="molecule type" value="Genomic_DNA"/>
</dbReference>
<evidence type="ECO:0000313" key="2">
    <source>
        <dbReference type="EMBL" id="MFC5943606.1"/>
    </source>
</evidence>
<feature type="signal peptide" evidence="1">
    <location>
        <begin position="1"/>
        <end position="26"/>
    </location>
</feature>
<dbReference type="RefSeq" id="WP_353900955.1">
    <property type="nucleotide sequence ID" value="NZ_CP158970.1"/>
</dbReference>
<sequence length="46" mass="4701">MSKLARLFVAAAALAFVFTGTQVALASDRSGGVVVSCAIYPRGCHS</sequence>
<gene>
    <name evidence="2" type="ORF">ACFPZ4_19220</name>
</gene>
<reference evidence="3" key="1">
    <citation type="journal article" date="2019" name="Int. J. Syst. Evol. Microbiol.">
        <title>The Global Catalogue of Microorganisms (GCM) 10K type strain sequencing project: providing services to taxonomists for standard genome sequencing and annotation.</title>
        <authorList>
            <consortium name="The Broad Institute Genomics Platform"/>
            <consortium name="The Broad Institute Genome Sequencing Center for Infectious Disease"/>
            <person name="Wu L."/>
            <person name="Ma J."/>
        </authorList>
    </citation>
    <scope>NUCLEOTIDE SEQUENCE [LARGE SCALE GENOMIC DNA]</scope>
    <source>
        <strain evidence="3">CGMCC 4.7173</strain>
    </source>
</reference>
<accession>A0ABW1HQD1</accession>
<keyword evidence="3" id="KW-1185">Reference proteome</keyword>
<name>A0ABW1HQD1_9ACTN</name>
<dbReference type="Proteomes" id="UP001596207">
    <property type="component" value="Unassembled WGS sequence"/>
</dbReference>
<proteinExistence type="predicted"/>
<keyword evidence="1" id="KW-0732">Signal</keyword>
<protein>
    <submittedName>
        <fullName evidence="2">Uncharacterized protein</fullName>
    </submittedName>
</protein>
<comment type="caution">
    <text evidence="2">The sequence shown here is derived from an EMBL/GenBank/DDBJ whole genome shotgun (WGS) entry which is preliminary data.</text>
</comment>
<feature type="chain" id="PRO_5045653675" evidence="1">
    <location>
        <begin position="27"/>
        <end position="46"/>
    </location>
</feature>
<organism evidence="2 3">
    <name type="scientific">Micromonospora harpali</name>
    <dbReference type="NCBI Taxonomy" id="1490225"/>
    <lineage>
        <taxon>Bacteria</taxon>
        <taxon>Bacillati</taxon>
        <taxon>Actinomycetota</taxon>
        <taxon>Actinomycetes</taxon>
        <taxon>Micromonosporales</taxon>
        <taxon>Micromonosporaceae</taxon>
        <taxon>Micromonospora</taxon>
    </lineage>
</organism>